<dbReference type="Gene3D" id="3.30.420.10">
    <property type="entry name" value="Ribonuclease H-like superfamily/Ribonuclease H"/>
    <property type="match status" value="1"/>
</dbReference>
<proteinExistence type="predicted"/>
<dbReference type="InterPro" id="IPR036397">
    <property type="entry name" value="RNaseH_sf"/>
</dbReference>
<dbReference type="GO" id="GO:0003676">
    <property type="term" value="F:nucleic acid binding"/>
    <property type="evidence" value="ECO:0007669"/>
    <property type="project" value="InterPro"/>
</dbReference>
<dbReference type="Proteomes" id="UP000000305">
    <property type="component" value="Unassembled WGS sequence"/>
</dbReference>
<accession>E9HW06</accession>
<dbReference type="HOGENOM" id="CLU_094716_0_0_1"/>
<reference evidence="1 2" key="1">
    <citation type="journal article" date="2011" name="Science">
        <title>The ecoresponsive genome of Daphnia pulex.</title>
        <authorList>
            <person name="Colbourne J.K."/>
            <person name="Pfrender M.E."/>
            <person name="Gilbert D."/>
            <person name="Thomas W.K."/>
            <person name="Tucker A."/>
            <person name="Oakley T.H."/>
            <person name="Tokishita S."/>
            <person name="Aerts A."/>
            <person name="Arnold G.J."/>
            <person name="Basu M.K."/>
            <person name="Bauer D.J."/>
            <person name="Caceres C.E."/>
            <person name="Carmel L."/>
            <person name="Casola C."/>
            <person name="Choi J.H."/>
            <person name="Detter J.C."/>
            <person name="Dong Q."/>
            <person name="Dusheyko S."/>
            <person name="Eads B.D."/>
            <person name="Frohlich T."/>
            <person name="Geiler-Samerotte K.A."/>
            <person name="Gerlach D."/>
            <person name="Hatcher P."/>
            <person name="Jogdeo S."/>
            <person name="Krijgsveld J."/>
            <person name="Kriventseva E.V."/>
            <person name="Kultz D."/>
            <person name="Laforsch C."/>
            <person name="Lindquist E."/>
            <person name="Lopez J."/>
            <person name="Manak J.R."/>
            <person name="Muller J."/>
            <person name="Pangilinan J."/>
            <person name="Patwardhan R.P."/>
            <person name="Pitluck S."/>
            <person name="Pritham E.J."/>
            <person name="Rechtsteiner A."/>
            <person name="Rho M."/>
            <person name="Rogozin I.B."/>
            <person name="Sakarya O."/>
            <person name="Salamov A."/>
            <person name="Schaack S."/>
            <person name="Shapiro H."/>
            <person name="Shiga Y."/>
            <person name="Skalitzky C."/>
            <person name="Smith Z."/>
            <person name="Souvorov A."/>
            <person name="Sung W."/>
            <person name="Tang Z."/>
            <person name="Tsuchiya D."/>
            <person name="Tu H."/>
            <person name="Vos H."/>
            <person name="Wang M."/>
            <person name="Wolf Y.I."/>
            <person name="Yamagata H."/>
            <person name="Yamada T."/>
            <person name="Ye Y."/>
            <person name="Shaw J.R."/>
            <person name="Andrews J."/>
            <person name="Crease T.J."/>
            <person name="Tang H."/>
            <person name="Lucas S.M."/>
            <person name="Robertson H.M."/>
            <person name="Bork P."/>
            <person name="Koonin E.V."/>
            <person name="Zdobnov E.M."/>
            <person name="Grigoriev I.V."/>
            <person name="Lynch M."/>
            <person name="Boore J.L."/>
        </authorList>
    </citation>
    <scope>NUCLEOTIDE SEQUENCE [LARGE SCALE GENOMIC DNA]</scope>
</reference>
<organism evidence="1 2">
    <name type="scientific">Daphnia pulex</name>
    <name type="common">Water flea</name>
    <dbReference type="NCBI Taxonomy" id="6669"/>
    <lineage>
        <taxon>Eukaryota</taxon>
        <taxon>Metazoa</taxon>
        <taxon>Ecdysozoa</taxon>
        <taxon>Arthropoda</taxon>
        <taxon>Crustacea</taxon>
        <taxon>Branchiopoda</taxon>
        <taxon>Diplostraca</taxon>
        <taxon>Cladocera</taxon>
        <taxon>Anomopoda</taxon>
        <taxon>Daphniidae</taxon>
        <taxon>Daphnia</taxon>
    </lineage>
</organism>
<dbReference type="InParanoid" id="E9HW06"/>
<dbReference type="STRING" id="6669.E9HW06"/>
<evidence type="ECO:0000313" key="1">
    <source>
        <dbReference type="EMBL" id="EFX64080.1"/>
    </source>
</evidence>
<dbReference type="EMBL" id="GL732885">
    <property type="protein sequence ID" value="EFX64080.1"/>
    <property type="molecule type" value="Genomic_DNA"/>
</dbReference>
<dbReference type="PhylomeDB" id="E9HW06"/>
<sequence length="276" mass="31394">MENGLKQSILAPPVGGAVGGAKTLLFSPISELTTQTNCRLDIIGPIYVPSINLISGFVSCKTNMFRPELTYDQKISRVSAAKTIIKNVENYTTGVSYGDSQRFSFEDNGTISLYHKSEKEKIPSTVLVWSCMSTINSTISRVDGRLDSAKYRKLLEEHVLPLAPQTTSHMIKYVHDWFPVHYSTAMKKYYSEHKNALILLDWPRCFGDVMPVESLWKQMLNELTENNIKVFSEEQLWEEIYKVWHKVCSAVFVLRRLNQISVSLEQVVNNQGAYVD</sequence>
<keyword evidence="2" id="KW-1185">Reference proteome</keyword>
<evidence type="ECO:0008006" key="3">
    <source>
        <dbReference type="Google" id="ProtNLM"/>
    </source>
</evidence>
<name>E9HW06_DAPPU</name>
<evidence type="ECO:0000313" key="2">
    <source>
        <dbReference type="Proteomes" id="UP000000305"/>
    </source>
</evidence>
<dbReference type="KEGG" id="dpx:DAPPUDRAFT_334626"/>
<gene>
    <name evidence="1" type="ORF">DAPPUDRAFT_334626</name>
</gene>
<dbReference type="OrthoDB" id="9996331at2759"/>
<protein>
    <recommendedName>
        <fullName evidence="3">Tc1-like transposase DDE domain-containing protein</fullName>
    </recommendedName>
</protein>
<dbReference type="AlphaFoldDB" id="E9HW06"/>